<proteinExistence type="predicted"/>
<organism evidence="2 3">
    <name type="scientific">Pseudocercospora eumusae</name>
    <dbReference type="NCBI Taxonomy" id="321146"/>
    <lineage>
        <taxon>Eukaryota</taxon>
        <taxon>Fungi</taxon>
        <taxon>Dikarya</taxon>
        <taxon>Ascomycota</taxon>
        <taxon>Pezizomycotina</taxon>
        <taxon>Dothideomycetes</taxon>
        <taxon>Dothideomycetidae</taxon>
        <taxon>Mycosphaerellales</taxon>
        <taxon>Mycosphaerellaceae</taxon>
        <taxon>Pseudocercospora</taxon>
    </lineage>
</organism>
<evidence type="ECO:0000313" key="3">
    <source>
        <dbReference type="Proteomes" id="UP000070133"/>
    </source>
</evidence>
<accession>A0A139H9H7</accession>
<feature type="region of interest" description="Disordered" evidence="1">
    <location>
        <begin position="1"/>
        <end position="56"/>
    </location>
</feature>
<dbReference type="EMBL" id="LFZN01000099">
    <property type="protein sequence ID" value="KXS99091.1"/>
    <property type="molecule type" value="Genomic_DNA"/>
</dbReference>
<name>A0A139H9H7_9PEZI</name>
<protein>
    <submittedName>
        <fullName evidence="2">Uncharacterized protein</fullName>
    </submittedName>
</protein>
<evidence type="ECO:0000313" key="2">
    <source>
        <dbReference type="EMBL" id="KXS99091.1"/>
    </source>
</evidence>
<reference evidence="2 3" key="1">
    <citation type="submission" date="2015-07" db="EMBL/GenBank/DDBJ databases">
        <title>Comparative genomics of the Sigatoka disease complex on banana suggests a link between parallel evolutionary changes in Pseudocercospora fijiensis and Pseudocercospora eumusae and increased virulence on the banana host.</title>
        <authorList>
            <person name="Chang T.-C."/>
            <person name="Salvucci A."/>
            <person name="Crous P.W."/>
            <person name="Stergiopoulos I."/>
        </authorList>
    </citation>
    <scope>NUCLEOTIDE SEQUENCE [LARGE SCALE GENOMIC DNA]</scope>
    <source>
        <strain evidence="2 3">CBS 114824</strain>
    </source>
</reference>
<dbReference type="AlphaFoldDB" id="A0A139H9H7"/>
<sequence>MDSTQNPFLDPPPYTPMSSWNSDLSRSAEDGGVTISATSAPQRARATPNMTELEHGPASEKLKELLAFVIFRDYVGLCASSGCYTLRASTRDHFLQIAEKIEMERTNASTEMMKHAIELARRARNCRERSLLWRTICEPCRILGLPQDAIVATIMRFYRYRRSLWPKYNGCISRMAKDEDMQSLARKIAVDREVIIPYLDRDGFTMRNNHVKEGLKRVEKQYFVTLDVRDARNLPYIWSYWSQYGDRSLAEEFKITYQLSARGAQAWKYRMLKVNQY</sequence>
<comment type="caution">
    <text evidence="2">The sequence shown here is derived from an EMBL/GenBank/DDBJ whole genome shotgun (WGS) entry which is preliminary data.</text>
</comment>
<keyword evidence="3" id="KW-1185">Reference proteome</keyword>
<dbReference type="OrthoDB" id="3648790at2759"/>
<feature type="compositionally biased region" description="Polar residues" evidence="1">
    <location>
        <begin position="16"/>
        <end position="25"/>
    </location>
</feature>
<dbReference type="Proteomes" id="UP000070133">
    <property type="component" value="Unassembled WGS sequence"/>
</dbReference>
<gene>
    <name evidence="2" type="ORF">AC578_3525</name>
</gene>
<evidence type="ECO:0000256" key="1">
    <source>
        <dbReference type="SAM" id="MobiDB-lite"/>
    </source>
</evidence>